<feature type="compositionally biased region" description="Basic and acidic residues" evidence="1">
    <location>
        <begin position="907"/>
        <end position="917"/>
    </location>
</feature>
<feature type="compositionally biased region" description="Acidic residues" evidence="1">
    <location>
        <begin position="660"/>
        <end position="669"/>
    </location>
</feature>
<feature type="compositionally biased region" description="Polar residues" evidence="1">
    <location>
        <begin position="696"/>
        <end position="706"/>
    </location>
</feature>
<sequence length="994" mass="109370">MRPRQQQHREYVPNDENMAPNPIFAQLGPAPNMFAPQVPAAVTAALRNKNKNKCLRAVVHEIVAEPGLLQQIQQETSVVLDNENPHVAEARQSTMVAWSLYLAAGYPDISEDLHWSTDTAKKTRGRSGEPHVKASTLRTWAKILLWCIGRYMHDPGTGRKTGMALLSKYDLLKQIEQEVAKTIIDYHLSRYQNDKVSIGRSEMRLVFQRLVIDLKLCNFLCLLQTFTAALASFYTTARGSSFTASHRQYIEEGKYSRLKDFTIINDGVVCTWTVKMRIKNFKGYNGVTSAQQEFTIGPACFAQNAIFDFPMFLVAYFYYRGAFPQYKDWHTLLNTCDAELSVDPVIGEEAFLLAAKAGSSELLTNPPVPATAKSHLQIFSSLCESANVIGGTIHGVRRDAGDEYGNAFGDEVAKTLMNHDEGRSTFTTHYSKGPGQNLPIAAVRLGEITCGGLTNKTSTAVQALVARAAIKVIDAEASDRQNASARVKLSPAEIESIDADPGLQAASATLSNAWAVFRGLFVNDAQPYKDQISSVNRIIKNCTIINGKEGELTQAEEALRAASHAHGVVNSKLRRTSRKVVKKALPAKIKAGGFNTIENRDSAVAQLSKPIDPTDFLNTLASTDFSNTSASTSFAFERKLDTELETDRSPSPQLRLLEPGELDEDEKELEIDRELEKSSSLELKLLFRGLDEQSTSLAANSSTYDTPSVDDDDDDGAELLQDPLPQDPEENERDALKIPANMVRQGLLFTLIAKFEAGKAKEEQSKADGDRWLCQLCKRHTYDPTLAEKDWTSQQKLVRHEEQTHTTYYDLRVDMFDPAGHARKPFRCGAHHLGCKSRFAGIPQAHQHMCKVCKHKETFQKMDGRITGGEKRKRGHAADEDSSLMLLNSSHDQDFAGSSNAVAGPSSKREPAADKGSSRKLPKFSHGQDFAGSSNTVAGPSSIPIEIPVDPSLLQFTGTVTLSSTSLFAPVEAQQTHLNTGNLAPSGNPYPSST</sequence>
<evidence type="ECO:0000256" key="1">
    <source>
        <dbReference type="SAM" id="MobiDB-lite"/>
    </source>
</evidence>
<dbReference type="AlphaFoldDB" id="A0A166WW50"/>
<dbReference type="EMBL" id="KV417480">
    <property type="protein sequence ID" value="KZP34169.1"/>
    <property type="molecule type" value="Genomic_DNA"/>
</dbReference>
<accession>A0A166WW50</accession>
<organism evidence="2 3">
    <name type="scientific">Athelia psychrophila</name>
    <dbReference type="NCBI Taxonomy" id="1759441"/>
    <lineage>
        <taxon>Eukaryota</taxon>
        <taxon>Fungi</taxon>
        <taxon>Dikarya</taxon>
        <taxon>Basidiomycota</taxon>
        <taxon>Agaricomycotina</taxon>
        <taxon>Agaricomycetes</taxon>
        <taxon>Agaricomycetidae</taxon>
        <taxon>Atheliales</taxon>
        <taxon>Atheliaceae</taxon>
        <taxon>Athelia</taxon>
    </lineage>
</organism>
<keyword evidence="3" id="KW-1185">Reference proteome</keyword>
<dbReference type="OrthoDB" id="3253465at2759"/>
<reference evidence="2 3" key="1">
    <citation type="journal article" date="2016" name="Mol. Biol. Evol.">
        <title>Comparative Genomics of Early-Diverging Mushroom-Forming Fungi Provides Insights into the Origins of Lignocellulose Decay Capabilities.</title>
        <authorList>
            <person name="Nagy L.G."/>
            <person name="Riley R."/>
            <person name="Tritt A."/>
            <person name="Adam C."/>
            <person name="Daum C."/>
            <person name="Floudas D."/>
            <person name="Sun H."/>
            <person name="Yadav J.S."/>
            <person name="Pangilinan J."/>
            <person name="Larsson K.H."/>
            <person name="Matsuura K."/>
            <person name="Barry K."/>
            <person name="Labutti K."/>
            <person name="Kuo R."/>
            <person name="Ohm R.A."/>
            <person name="Bhattacharya S.S."/>
            <person name="Shirouzu T."/>
            <person name="Yoshinaga Y."/>
            <person name="Martin F.M."/>
            <person name="Grigoriev I.V."/>
            <person name="Hibbett D.S."/>
        </authorList>
    </citation>
    <scope>NUCLEOTIDE SEQUENCE [LARGE SCALE GENOMIC DNA]</scope>
    <source>
        <strain evidence="2 3">CBS 109695</strain>
    </source>
</reference>
<feature type="region of interest" description="Disordered" evidence="1">
    <location>
        <begin position="890"/>
        <end position="942"/>
    </location>
</feature>
<dbReference type="Proteomes" id="UP000076532">
    <property type="component" value="Unassembled WGS sequence"/>
</dbReference>
<evidence type="ECO:0000313" key="2">
    <source>
        <dbReference type="EMBL" id="KZP34169.1"/>
    </source>
</evidence>
<protein>
    <submittedName>
        <fullName evidence="2">Uncharacterized protein</fullName>
    </submittedName>
</protein>
<name>A0A166WW50_9AGAM</name>
<evidence type="ECO:0000313" key="3">
    <source>
        <dbReference type="Proteomes" id="UP000076532"/>
    </source>
</evidence>
<gene>
    <name evidence="2" type="ORF">FIBSPDRAFT_942330</name>
</gene>
<feature type="compositionally biased region" description="Polar residues" evidence="1">
    <location>
        <begin position="890"/>
        <end position="901"/>
    </location>
</feature>
<feature type="region of interest" description="Disordered" evidence="1">
    <location>
        <begin position="696"/>
        <end position="732"/>
    </location>
</feature>
<proteinExistence type="predicted"/>
<feature type="region of interest" description="Disordered" evidence="1">
    <location>
        <begin position="642"/>
        <end position="669"/>
    </location>
</feature>
<feature type="region of interest" description="Disordered" evidence="1">
    <location>
        <begin position="1"/>
        <end position="20"/>
    </location>
</feature>
<feature type="compositionally biased region" description="Acidic residues" evidence="1">
    <location>
        <begin position="708"/>
        <end position="717"/>
    </location>
</feature>